<gene>
    <name evidence="4" type="ORF">HNQ61_000778</name>
</gene>
<protein>
    <submittedName>
        <fullName evidence="4">Putative damage-inducible protein DinB</fullName>
    </submittedName>
</protein>
<evidence type="ECO:0000313" key="4">
    <source>
        <dbReference type="EMBL" id="MBB6069163.1"/>
    </source>
</evidence>
<dbReference type="InterPro" id="IPR007837">
    <property type="entry name" value="DinB"/>
</dbReference>
<dbReference type="Pfam" id="PF05163">
    <property type="entry name" value="DinB"/>
    <property type="match status" value="1"/>
</dbReference>
<accession>A0A841GV83</accession>
<dbReference type="GO" id="GO:0046872">
    <property type="term" value="F:metal ion binding"/>
    <property type="evidence" value="ECO:0007669"/>
    <property type="project" value="UniProtKB-KW"/>
</dbReference>
<dbReference type="SUPFAM" id="SSF109854">
    <property type="entry name" value="DinB/YfiT-like putative metalloenzymes"/>
    <property type="match status" value="1"/>
</dbReference>
<dbReference type="EMBL" id="JACHIA010000002">
    <property type="protein sequence ID" value="MBB6069163.1"/>
    <property type="molecule type" value="Genomic_DNA"/>
</dbReference>
<dbReference type="Proteomes" id="UP000582837">
    <property type="component" value="Unassembled WGS sequence"/>
</dbReference>
<evidence type="ECO:0000256" key="1">
    <source>
        <dbReference type="ARBA" id="ARBA00008635"/>
    </source>
</evidence>
<reference evidence="4 5" key="1">
    <citation type="submission" date="2020-08" db="EMBL/GenBank/DDBJ databases">
        <title>Genomic Encyclopedia of Type Strains, Phase IV (KMG-IV): sequencing the most valuable type-strain genomes for metagenomic binning, comparative biology and taxonomic classification.</title>
        <authorList>
            <person name="Goeker M."/>
        </authorList>
    </citation>
    <scope>NUCLEOTIDE SEQUENCE [LARGE SCALE GENOMIC DNA]</scope>
    <source>
        <strain evidence="4 5">DSM 29007</strain>
    </source>
</reference>
<dbReference type="RefSeq" id="WP_170038134.1">
    <property type="nucleotide sequence ID" value="NZ_JABDTL010000002.1"/>
</dbReference>
<dbReference type="InterPro" id="IPR034660">
    <property type="entry name" value="DinB/YfiT-like"/>
</dbReference>
<evidence type="ECO:0000256" key="2">
    <source>
        <dbReference type="ARBA" id="ARBA00022723"/>
    </source>
</evidence>
<comment type="similarity">
    <text evidence="1">Belongs to the DinB family.</text>
</comment>
<keyword evidence="5" id="KW-1185">Reference proteome</keyword>
<sequence length="166" mass="18701">MPTASDQNLLRALLDSWDRNNTILINLLRTVPNGGLAARATADSPTVAQLFTHIHFVRMVFIAEDAPEFAGELPDAEWMDERDPDRIARMLNDSARTVRDAVSGRLDADKEMDMHYDHPILLLQHMVWHEGYHHGQIKIALKAAGLAVNDDAVGPATWGVWMKKRR</sequence>
<feature type="binding site" evidence="3">
    <location>
        <position position="133"/>
    </location>
    <ligand>
        <name>a divalent metal cation</name>
        <dbReference type="ChEBI" id="CHEBI:60240"/>
    </ligand>
</feature>
<proteinExistence type="inferred from homology"/>
<feature type="binding site" evidence="3">
    <location>
        <position position="53"/>
    </location>
    <ligand>
        <name>a divalent metal cation</name>
        <dbReference type="ChEBI" id="CHEBI:60240"/>
    </ligand>
</feature>
<comment type="caution">
    <text evidence="4">The sequence shown here is derived from an EMBL/GenBank/DDBJ whole genome shotgun (WGS) entry which is preliminary data.</text>
</comment>
<feature type="binding site" evidence="3">
    <location>
        <position position="129"/>
    </location>
    <ligand>
        <name>a divalent metal cation</name>
        <dbReference type="ChEBI" id="CHEBI:60240"/>
    </ligand>
</feature>
<dbReference type="AlphaFoldDB" id="A0A841GV83"/>
<evidence type="ECO:0000313" key="5">
    <source>
        <dbReference type="Proteomes" id="UP000582837"/>
    </source>
</evidence>
<name>A0A841GV83_9BACT</name>
<dbReference type="Gene3D" id="1.20.120.450">
    <property type="entry name" value="dinb family like domain"/>
    <property type="match status" value="1"/>
</dbReference>
<organism evidence="4 5">
    <name type="scientific">Longimicrobium terrae</name>
    <dbReference type="NCBI Taxonomy" id="1639882"/>
    <lineage>
        <taxon>Bacteria</taxon>
        <taxon>Pseudomonadati</taxon>
        <taxon>Gemmatimonadota</taxon>
        <taxon>Longimicrobiia</taxon>
        <taxon>Longimicrobiales</taxon>
        <taxon>Longimicrobiaceae</taxon>
        <taxon>Longimicrobium</taxon>
    </lineage>
</organism>
<evidence type="ECO:0000256" key="3">
    <source>
        <dbReference type="PIRSR" id="PIRSR607837-1"/>
    </source>
</evidence>
<keyword evidence="2 3" id="KW-0479">Metal-binding</keyword>